<gene>
    <name evidence="1" type="ORF">FOXG_21826</name>
</gene>
<dbReference type="KEGG" id="fox:FOXG_21826"/>
<dbReference type="RefSeq" id="XP_018254931.1">
    <property type="nucleotide sequence ID" value="XM_018402193.1"/>
</dbReference>
<dbReference type="AlphaFoldDB" id="A0A0J9W1W1"/>
<sequence length="184" mass="19992">MLSVTSHYSFVKRPFKRYSPITAIPPFSPLSFTTPSIAVVKFFRSPSSIPSSRQASRIFLKACTCIPIGFPRLSSHALSSQDRAISPLYDINAPRNGFRLPDTTGSSFSSTVACPFLRSAIATNIPLNMPYMDDRAARSYRAAASMAVPRYSGLPRGSRNEAMGLNASGVSPLTTKNDWGPPII</sequence>
<organism evidence="1 2">
    <name type="scientific">Fusarium oxysporum f. sp. lycopersici (strain 4287 / CBS 123668 / FGSC 9935 / NRRL 34936)</name>
    <name type="common">Fusarium vascular wilt of tomato</name>
    <dbReference type="NCBI Taxonomy" id="426428"/>
    <lineage>
        <taxon>Eukaryota</taxon>
        <taxon>Fungi</taxon>
        <taxon>Dikarya</taxon>
        <taxon>Ascomycota</taxon>
        <taxon>Pezizomycotina</taxon>
        <taxon>Sordariomycetes</taxon>
        <taxon>Hypocreomycetidae</taxon>
        <taxon>Hypocreales</taxon>
        <taxon>Nectriaceae</taxon>
        <taxon>Fusarium</taxon>
        <taxon>Fusarium oxysporum species complex</taxon>
    </lineage>
</organism>
<proteinExistence type="predicted"/>
<accession>A0A0J9W1W1</accession>
<dbReference type="Proteomes" id="UP000009097">
    <property type="component" value="Unassembled WGS sequence"/>
</dbReference>
<dbReference type="VEuPathDB" id="FungiDB:FOXG_21826"/>
<reference evidence="1" key="1">
    <citation type="submission" date="2007-04" db="EMBL/GenBank/DDBJ databases">
        <authorList>
            <consortium name="The Broad Institute Genome Sequencing Platform"/>
            <person name="Birren B."/>
            <person name="Lander E."/>
            <person name="Galagan J."/>
            <person name="Nusbaum C."/>
            <person name="Devon K."/>
            <person name="Ma L.-J."/>
            <person name="Jaffe D."/>
            <person name="Butler J."/>
            <person name="Alvarez P."/>
            <person name="Gnerre S."/>
            <person name="Grabherr M."/>
            <person name="Kleber M."/>
            <person name="Mauceli E."/>
            <person name="Brockman W."/>
            <person name="MacCallum I.A."/>
            <person name="Young S."/>
            <person name="LaButti K."/>
            <person name="DeCaprio D."/>
            <person name="Crawford M."/>
            <person name="Koehrsen M."/>
            <person name="Engels R."/>
            <person name="Montgomery P."/>
            <person name="Pearson M."/>
            <person name="Howarth C."/>
            <person name="Larson L."/>
            <person name="White J."/>
            <person name="O'Leary S."/>
            <person name="Kodira C."/>
            <person name="Zeng Q."/>
            <person name="Yandava C."/>
            <person name="Alvarado L."/>
            <person name="Kistler C."/>
            <person name="Shim W.-B."/>
            <person name="Kang S."/>
            <person name="Woloshuk C."/>
        </authorList>
    </citation>
    <scope>NUCLEOTIDE SEQUENCE</scope>
    <source>
        <strain evidence="1">4287</strain>
    </source>
</reference>
<name>A0A0J9W1W1_FUSO4</name>
<dbReference type="EMBL" id="DS231720">
    <property type="protein sequence ID" value="KNB16886.1"/>
    <property type="molecule type" value="Genomic_DNA"/>
</dbReference>
<evidence type="ECO:0000313" key="1">
    <source>
        <dbReference type="EMBL" id="KNB16886.1"/>
    </source>
</evidence>
<evidence type="ECO:0000313" key="2">
    <source>
        <dbReference type="Proteomes" id="UP000009097"/>
    </source>
</evidence>
<protein>
    <submittedName>
        <fullName evidence="1">Uncharacterized protein</fullName>
    </submittedName>
</protein>
<reference evidence="1" key="2">
    <citation type="journal article" date="2010" name="Nature">
        <title>Comparative genomics reveals mobile pathogenicity chromosomes in Fusarium.</title>
        <authorList>
            <person name="Ma L.J."/>
            <person name="van der Does H.C."/>
            <person name="Borkovich K.A."/>
            <person name="Coleman J.J."/>
            <person name="Daboussi M.J."/>
            <person name="Di Pietro A."/>
            <person name="Dufresne M."/>
            <person name="Freitag M."/>
            <person name="Grabherr M."/>
            <person name="Henrissat B."/>
            <person name="Houterman P.M."/>
            <person name="Kang S."/>
            <person name="Shim W.B."/>
            <person name="Woloshuk C."/>
            <person name="Xie X."/>
            <person name="Xu J.R."/>
            <person name="Antoniw J."/>
            <person name="Baker S.E."/>
            <person name="Bluhm B.H."/>
            <person name="Breakspear A."/>
            <person name="Brown D.W."/>
            <person name="Butchko R.A."/>
            <person name="Chapman S."/>
            <person name="Coulson R."/>
            <person name="Coutinho P.M."/>
            <person name="Danchin E.G."/>
            <person name="Diener A."/>
            <person name="Gale L.R."/>
            <person name="Gardiner D.M."/>
            <person name="Goff S."/>
            <person name="Hammond-Kosack K.E."/>
            <person name="Hilburn K."/>
            <person name="Hua-Van A."/>
            <person name="Jonkers W."/>
            <person name="Kazan K."/>
            <person name="Kodira C.D."/>
            <person name="Koehrsen M."/>
            <person name="Kumar L."/>
            <person name="Lee Y.H."/>
            <person name="Li L."/>
            <person name="Manners J.M."/>
            <person name="Miranda-Saavedra D."/>
            <person name="Mukherjee M."/>
            <person name="Park G."/>
            <person name="Park J."/>
            <person name="Park S.Y."/>
            <person name="Proctor R.H."/>
            <person name="Regev A."/>
            <person name="Ruiz-Roldan M.C."/>
            <person name="Sain D."/>
            <person name="Sakthikumar S."/>
            <person name="Sykes S."/>
            <person name="Schwartz D.C."/>
            <person name="Turgeon B.G."/>
            <person name="Wapinski I."/>
            <person name="Yoder O."/>
            <person name="Young S."/>
            <person name="Zeng Q."/>
            <person name="Zhou S."/>
            <person name="Galagan J."/>
            <person name="Cuomo C.A."/>
            <person name="Kistler H.C."/>
            <person name="Rep M."/>
        </authorList>
    </citation>
    <scope>NUCLEOTIDE SEQUENCE [LARGE SCALE GENOMIC DNA]</scope>
    <source>
        <strain evidence="1">4287</strain>
    </source>
</reference>
<dbReference type="GeneID" id="28962532"/>
<dbReference type="OrthoDB" id="10355831at2759"/>